<dbReference type="FunFam" id="2.20.70.30:FF:000001">
    <property type="entry name" value="Transcription factor BTF3 homolog"/>
    <property type="match status" value="1"/>
</dbReference>
<feature type="domain" description="NAC-A/B" evidence="4">
    <location>
        <begin position="44"/>
        <end position="109"/>
    </location>
</feature>
<dbReference type="Pfam" id="PF01849">
    <property type="entry name" value="NAC"/>
    <property type="match status" value="1"/>
</dbReference>
<evidence type="ECO:0000256" key="2">
    <source>
        <dbReference type="RuleBase" id="RU361272"/>
    </source>
</evidence>
<evidence type="ECO:0000256" key="3">
    <source>
        <dbReference type="SAM" id="MobiDB-lite"/>
    </source>
</evidence>
<dbReference type="PROSITE" id="PS51151">
    <property type="entry name" value="NAC_AB"/>
    <property type="match status" value="1"/>
</dbReference>
<keyword evidence="2" id="KW-0804">Transcription</keyword>
<dbReference type="EMBL" id="LSSK01001445">
    <property type="protein sequence ID" value="OMH79700.1"/>
    <property type="molecule type" value="Genomic_DNA"/>
</dbReference>
<feature type="compositionally biased region" description="Polar residues" evidence="3">
    <location>
        <begin position="158"/>
        <end position="168"/>
    </location>
</feature>
<feature type="region of interest" description="Disordered" evidence="3">
    <location>
        <begin position="1"/>
        <end position="45"/>
    </location>
</feature>
<dbReference type="InterPro" id="IPR002715">
    <property type="entry name" value="Nas_poly-pep-assoc_cplx_dom"/>
</dbReference>
<feature type="region of interest" description="Disordered" evidence="3">
    <location>
        <begin position="135"/>
        <end position="168"/>
    </location>
</feature>
<sequence>MNNKKLAELQSQARIGGKGTPRRKVYKGGKPAATGQASSASKGADADKKIAPLLKKIDPHPLSGIDEVNMFRQDGKIIHFDAPKVSANAGANTFVINGDGQEKEISELFPGILSQLGSDSLANLRRLAEEYQARDMGADDIADVDDVPKLVETPETEAPNSASVDEVD</sequence>
<evidence type="ECO:0000256" key="1">
    <source>
        <dbReference type="ARBA" id="ARBA00005296"/>
    </source>
</evidence>
<evidence type="ECO:0000313" key="6">
    <source>
        <dbReference type="Proteomes" id="UP000188320"/>
    </source>
</evidence>
<dbReference type="GO" id="GO:0005854">
    <property type="term" value="C:nascent polypeptide-associated complex"/>
    <property type="evidence" value="ECO:0007669"/>
    <property type="project" value="UniProtKB-ARBA"/>
</dbReference>
<proteinExistence type="inferred from homology"/>
<keyword evidence="6" id="KW-1185">Reference proteome</keyword>
<dbReference type="AlphaFoldDB" id="A0A1R1PFC1"/>
<comment type="subunit">
    <text evidence="2">Part of the nascent polypeptide-associated complex (NAC).</text>
</comment>
<gene>
    <name evidence="5" type="ORF">AX774_g6871</name>
</gene>
<accession>A0A1R1PFC1</accession>
<dbReference type="Gene3D" id="2.20.70.30">
    <property type="entry name" value="Nascent polypeptide-associated complex domain"/>
    <property type="match status" value="1"/>
</dbReference>
<evidence type="ECO:0000313" key="5">
    <source>
        <dbReference type="EMBL" id="OMH79700.1"/>
    </source>
</evidence>
<evidence type="ECO:0000259" key="4">
    <source>
        <dbReference type="PROSITE" id="PS51151"/>
    </source>
</evidence>
<dbReference type="InterPro" id="IPR039370">
    <property type="entry name" value="BTF3"/>
</dbReference>
<protein>
    <recommendedName>
        <fullName evidence="2">Nascent polypeptide-associated complex subunit beta</fullName>
    </recommendedName>
</protein>
<dbReference type="InterPro" id="IPR038187">
    <property type="entry name" value="NAC_A/B_dom_sf"/>
</dbReference>
<organism evidence="5 6">
    <name type="scientific">Zancudomyces culisetae</name>
    <name type="common">Gut fungus</name>
    <name type="synonym">Smittium culisetae</name>
    <dbReference type="NCBI Taxonomy" id="1213189"/>
    <lineage>
        <taxon>Eukaryota</taxon>
        <taxon>Fungi</taxon>
        <taxon>Fungi incertae sedis</taxon>
        <taxon>Zoopagomycota</taxon>
        <taxon>Kickxellomycotina</taxon>
        <taxon>Harpellomycetes</taxon>
        <taxon>Harpellales</taxon>
        <taxon>Legeriomycetaceae</taxon>
        <taxon>Zancudomyces</taxon>
    </lineage>
</organism>
<dbReference type="CDD" id="cd22055">
    <property type="entry name" value="NAC_BTF3"/>
    <property type="match status" value="1"/>
</dbReference>
<dbReference type="Proteomes" id="UP000188320">
    <property type="component" value="Unassembled WGS sequence"/>
</dbReference>
<dbReference type="OrthoDB" id="8033832at2759"/>
<feature type="compositionally biased region" description="Polar residues" evidence="3">
    <location>
        <begin position="1"/>
        <end position="13"/>
    </location>
</feature>
<dbReference type="SMART" id="SM01407">
    <property type="entry name" value="NAC"/>
    <property type="match status" value="1"/>
</dbReference>
<comment type="caution">
    <text evidence="5">The sequence shown here is derived from an EMBL/GenBank/DDBJ whole genome shotgun (WGS) entry which is preliminary data.</text>
</comment>
<name>A0A1R1PFC1_ZANCU</name>
<keyword evidence="2" id="KW-0805">Transcription regulation</keyword>
<comment type="similarity">
    <text evidence="1 2">Belongs to the NAC-beta family.</text>
</comment>
<reference evidence="6" key="1">
    <citation type="submission" date="2017-01" db="EMBL/GenBank/DDBJ databases">
        <authorList>
            <person name="Wang Y."/>
            <person name="White M."/>
            <person name="Kvist S."/>
            <person name="Moncalvo J.-M."/>
        </authorList>
    </citation>
    <scope>NUCLEOTIDE SEQUENCE [LARGE SCALE GENOMIC DNA]</scope>
    <source>
        <strain evidence="6">COL-18-3</strain>
    </source>
</reference>
<dbReference type="PANTHER" id="PTHR10351">
    <property type="entry name" value="TRANSCRIPTION FACTOR BTF3 FAMILY MEMBER"/>
    <property type="match status" value="1"/>
</dbReference>